<gene>
    <name evidence="6" type="ORF">SCP_1402120</name>
</gene>
<dbReference type="InterPro" id="IPR036910">
    <property type="entry name" value="HMG_box_dom_sf"/>
</dbReference>
<dbReference type="GO" id="GO:0001228">
    <property type="term" value="F:DNA-binding transcription activator activity, RNA polymerase II-specific"/>
    <property type="evidence" value="ECO:0007669"/>
    <property type="project" value="TreeGrafter"/>
</dbReference>
<feature type="compositionally biased region" description="Basic and acidic residues" evidence="4">
    <location>
        <begin position="105"/>
        <end position="118"/>
    </location>
</feature>
<dbReference type="RefSeq" id="XP_027619720.1">
    <property type="nucleotide sequence ID" value="XM_027763919.1"/>
</dbReference>
<evidence type="ECO:0000313" key="6">
    <source>
        <dbReference type="EMBL" id="GBE88807.1"/>
    </source>
</evidence>
<dbReference type="PANTHER" id="PTHR10270">
    <property type="entry name" value="SOX TRANSCRIPTION FACTOR"/>
    <property type="match status" value="1"/>
</dbReference>
<dbReference type="OrthoDB" id="6247875at2759"/>
<proteinExistence type="predicted"/>
<dbReference type="GeneID" id="38785724"/>
<dbReference type="AlphaFoldDB" id="A0A401H2Z8"/>
<evidence type="ECO:0000256" key="4">
    <source>
        <dbReference type="SAM" id="MobiDB-lite"/>
    </source>
</evidence>
<keyword evidence="3" id="KW-0539">Nucleus</keyword>
<keyword evidence="1 3" id="KW-0238">DNA-binding</keyword>
<feature type="domain" description="HMG box" evidence="5">
    <location>
        <begin position="118"/>
        <end position="195"/>
    </location>
</feature>
<dbReference type="Gene3D" id="1.10.30.10">
    <property type="entry name" value="High mobility group box domain"/>
    <property type="match status" value="1"/>
</dbReference>
<evidence type="ECO:0000259" key="5">
    <source>
        <dbReference type="PROSITE" id="PS50118"/>
    </source>
</evidence>
<feature type="DNA-binding region" description="HMG box" evidence="3">
    <location>
        <begin position="118"/>
        <end position="195"/>
    </location>
</feature>
<accession>A0A401H2Z8</accession>
<evidence type="ECO:0000256" key="2">
    <source>
        <dbReference type="ARBA" id="ARBA00023163"/>
    </source>
</evidence>
<reference evidence="6 7" key="1">
    <citation type="journal article" date="2018" name="Sci. Rep.">
        <title>Genome sequence of the cauliflower mushroom Sparassis crispa (Hanabiratake) and its association with beneficial usage.</title>
        <authorList>
            <person name="Kiyama R."/>
            <person name="Furutani Y."/>
            <person name="Kawaguchi K."/>
            <person name="Nakanishi T."/>
        </authorList>
    </citation>
    <scope>NUCLEOTIDE SEQUENCE [LARGE SCALE GENOMIC DNA]</scope>
</reference>
<feature type="compositionally biased region" description="Basic and acidic residues" evidence="4">
    <location>
        <begin position="1"/>
        <end position="10"/>
    </location>
</feature>
<feature type="region of interest" description="Disordered" evidence="4">
    <location>
        <begin position="1"/>
        <end position="24"/>
    </location>
</feature>
<dbReference type="InterPro" id="IPR009071">
    <property type="entry name" value="HMG_box_dom"/>
</dbReference>
<dbReference type="PANTHER" id="PTHR10270:SF161">
    <property type="entry name" value="SEX-DETERMINING REGION Y PROTEIN"/>
    <property type="match status" value="1"/>
</dbReference>
<evidence type="ECO:0000256" key="3">
    <source>
        <dbReference type="PROSITE-ProRule" id="PRU00267"/>
    </source>
</evidence>
<dbReference type="GO" id="GO:0000978">
    <property type="term" value="F:RNA polymerase II cis-regulatory region sequence-specific DNA binding"/>
    <property type="evidence" value="ECO:0007669"/>
    <property type="project" value="TreeGrafter"/>
</dbReference>
<protein>
    <recommendedName>
        <fullName evidence="5">HMG box domain-containing protein</fullName>
    </recommendedName>
</protein>
<feature type="compositionally biased region" description="Low complexity" evidence="4">
    <location>
        <begin position="70"/>
        <end position="93"/>
    </location>
</feature>
<dbReference type="EMBL" id="BFAD01000014">
    <property type="protein sequence ID" value="GBE88807.1"/>
    <property type="molecule type" value="Genomic_DNA"/>
</dbReference>
<dbReference type="InterPro" id="IPR050140">
    <property type="entry name" value="SRY-related_HMG-box_TF-like"/>
</dbReference>
<dbReference type="GO" id="GO:0005634">
    <property type="term" value="C:nucleus"/>
    <property type="evidence" value="ECO:0007669"/>
    <property type="project" value="UniProtKB-UniRule"/>
</dbReference>
<dbReference type="GO" id="GO:0030154">
    <property type="term" value="P:cell differentiation"/>
    <property type="evidence" value="ECO:0007669"/>
    <property type="project" value="TreeGrafter"/>
</dbReference>
<name>A0A401H2Z8_9APHY</name>
<keyword evidence="7" id="KW-1185">Reference proteome</keyword>
<dbReference type="SUPFAM" id="SSF47095">
    <property type="entry name" value="HMG-box"/>
    <property type="match status" value="1"/>
</dbReference>
<dbReference type="PROSITE" id="PS50118">
    <property type="entry name" value="HMG_BOX_2"/>
    <property type="match status" value="1"/>
</dbReference>
<keyword evidence="2" id="KW-0804">Transcription</keyword>
<dbReference type="SMART" id="SM00398">
    <property type="entry name" value="HMG"/>
    <property type="match status" value="1"/>
</dbReference>
<organism evidence="6 7">
    <name type="scientific">Sparassis crispa</name>
    <dbReference type="NCBI Taxonomy" id="139825"/>
    <lineage>
        <taxon>Eukaryota</taxon>
        <taxon>Fungi</taxon>
        <taxon>Dikarya</taxon>
        <taxon>Basidiomycota</taxon>
        <taxon>Agaricomycotina</taxon>
        <taxon>Agaricomycetes</taxon>
        <taxon>Polyporales</taxon>
        <taxon>Sparassidaceae</taxon>
        <taxon>Sparassis</taxon>
    </lineage>
</organism>
<evidence type="ECO:0000313" key="7">
    <source>
        <dbReference type="Proteomes" id="UP000287166"/>
    </source>
</evidence>
<dbReference type="Proteomes" id="UP000287166">
    <property type="component" value="Unassembled WGS sequence"/>
</dbReference>
<comment type="caution">
    <text evidence="6">The sequence shown here is derived from an EMBL/GenBank/DDBJ whole genome shotgun (WGS) entry which is preliminary data.</text>
</comment>
<dbReference type="CDD" id="cd01389">
    <property type="entry name" value="HMG-box_ROX1-like"/>
    <property type="match status" value="1"/>
</dbReference>
<dbReference type="Pfam" id="PF00505">
    <property type="entry name" value="HMG_box"/>
    <property type="match status" value="1"/>
</dbReference>
<dbReference type="STRING" id="139825.A0A401H2Z8"/>
<sequence>MPVHRTRDIPSRPSEVATDAPLPQVAIHSPTPRAFTFPIHNAPYASTSSSPFEPDLKLIVCTPPPLRTFSPTSSIDTDSSSILSSPSAPASQASHKRRRSAASDIGERRPKKGDDDYIKRPENAFILFRRKCCEDRQAQEEADEHAAPVKKQRQADLSKTISQQWKGLSQEDRQYWEDLAKEKKKEHETMYPNYVYRPQRVKKAKKGKARGEHDTDADSNISFVLPVSSPPSSPTRASYGQMRIHGHGRRAASAPTPPPAYQMIQLPQVIMPSCPTSPSLIPRISRRTPLPNIPPPSDTDPLTHFEYLPNGAVYPSSFQQPAIFEGNFQPSDELLQSMFQVPEQPKYPDQSAPMLPSLTIPRAPMMSPGMMSPADSIASSLVSPLDPFSPSPISQQGGPFTPADALSLSMLSVSNSHERCVEGIPEDVSCDMQSSNSPYMTSQWQNESIWSESDAMIPDDFDLNAIPPVEMGMSQYEGEMQFAALSSRLQGCEFQGGEFLPAQQANNDDFNDTTPGHDPFAGVFLYENTYENIPW</sequence>
<dbReference type="InParanoid" id="A0A401H2Z8"/>
<feature type="region of interest" description="Disordered" evidence="4">
    <location>
        <begin position="70"/>
        <end position="118"/>
    </location>
</feature>
<evidence type="ECO:0000256" key="1">
    <source>
        <dbReference type="ARBA" id="ARBA00023125"/>
    </source>
</evidence>